<protein>
    <submittedName>
        <fullName evidence="2">Uncharacterized protein</fullName>
    </submittedName>
</protein>
<evidence type="ECO:0000256" key="1">
    <source>
        <dbReference type="SAM" id="MobiDB-lite"/>
    </source>
</evidence>
<feature type="region of interest" description="Disordered" evidence="1">
    <location>
        <begin position="69"/>
        <end position="112"/>
    </location>
</feature>
<gene>
    <name evidence="2" type="ORF">H5410_050920</name>
</gene>
<accession>A0A9J5WYH2</accession>
<feature type="region of interest" description="Disordered" evidence="1">
    <location>
        <begin position="1"/>
        <end position="34"/>
    </location>
</feature>
<reference evidence="2 3" key="1">
    <citation type="submission" date="2020-09" db="EMBL/GenBank/DDBJ databases">
        <title>De no assembly of potato wild relative species, Solanum commersonii.</title>
        <authorList>
            <person name="Cho K."/>
        </authorList>
    </citation>
    <scope>NUCLEOTIDE SEQUENCE [LARGE SCALE GENOMIC DNA]</scope>
    <source>
        <strain evidence="2">LZ3.2</strain>
        <tissue evidence="2">Leaf</tissue>
    </source>
</reference>
<evidence type="ECO:0000313" key="3">
    <source>
        <dbReference type="Proteomes" id="UP000824120"/>
    </source>
</evidence>
<comment type="caution">
    <text evidence="2">The sequence shown here is derived from an EMBL/GenBank/DDBJ whole genome shotgun (WGS) entry which is preliminary data.</text>
</comment>
<evidence type="ECO:0000313" key="2">
    <source>
        <dbReference type="EMBL" id="KAG5580293.1"/>
    </source>
</evidence>
<proteinExistence type="predicted"/>
<organism evidence="2 3">
    <name type="scientific">Solanum commersonii</name>
    <name type="common">Commerson's wild potato</name>
    <name type="synonym">Commerson's nightshade</name>
    <dbReference type="NCBI Taxonomy" id="4109"/>
    <lineage>
        <taxon>Eukaryota</taxon>
        <taxon>Viridiplantae</taxon>
        <taxon>Streptophyta</taxon>
        <taxon>Embryophyta</taxon>
        <taxon>Tracheophyta</taxon>
        <taxon>Spermatophyta</taxon>
        <taxon>Magnoliopsida</taxon>
        <taxon>eudicotyledons</taxon>
        <taxon>Gunneridae</taxon>
        <taxon>Pentapetalae</taxon>
        <taxon>asterids</taxon>
        <taxon>lamiids</taxon>
        <taxon>Solanales</taxon>
        <taxon>Solanaceae</taxon>
        <taxon>Solanoideae</taxon>
        <taxon>Solaneae</taxon>
        <taxon>Solanum</taxon>
    </lineage>
</organism>
<name>A0A9J5WYH2_SOLCO</name>
<keyword evidence="3" id="KW-1185">Reference proteome</keyword>
<dbReference type="AlphaFoldDB" id="A0A9J5WYH2"/>
<dbReference type="EMBL" id="JACXVP010000010">
    <property type="protein sequence ID" value="KAG5580293.1"/>
    <property type="molecule type" value="Genomic_DNA"/>
</dbReference>
<dbReference type="Proteomes" id="UP000824120">
    <property type="component" value="Chromosome 10"/>
</dbReference>
<sequence>MTDEEINGSQASHLDSDDINSAYNPSQPGEMGAICLQQTDGDAIFEEIETDANIMKMLTQMELLQENMMDNIGNPKGTGGVFRVEDGSSAGYSRPGEIQGWNSRRYEEGPPTLCTVRSKSRLELSQGGRANKILARLG</sequence>
<feature type="compositionally biased region" description="Polar residues" evidence="1">
    <location>
        <begin position="7"/>
        <end position="27"/>
    </location>
</feature>